<dbReference type="Proteomes" id="UP000076580">
    <property type="component" value="Chromosome 03"/>
</dbReference>
<evidence type="ECO:0000259" key="7">
    <source>
        <dbReference type="PROSITE" id="PS50865"/>
    </source>
</evidence>
<evidence type="ECO:0000256" key="3">
    <source>
        <dbReference type="ARBA" id="ARBA00022833"/>
    </source>
</evidence>
<dbReference type="Gene3D" id="6.10.140.2220">
    <property type="match status" value="1"/>
</dbReference>
<evidence type="ECO:0000256" key="5">
    <source>
        <dbReference type="SAM" id="MobiDB-lite"/>
    </source>
</evidence>
<evidence type="ECO:0000256" key="1">
    <source>
        <dbReference type="ARBA" id="ARBA00022723"/>
    </source>
</evidence>
<reference evidence="8 9" key="1">
    <citation type="journal article" date="2016" name="Sci. Rep.">
        <title>Insights into Adaptations to a Near-Obligate Nematode Endoparasitic Lifestyle from the Finished Genome of Drechmeria coniospora.</title>
        <authorList>
            <person name="Zhang L."/>
            <person name="Zhou Z."/>
            <person name="Guo Q."/>
            <person name="Fokkens L."/>
            <person name="Miskei M."/>
            <person name="Pocsi I."/>
            <person name="Zhang W."/>
            <person name="Chen M."/>
            <person name="Wang L."/>
            <person name="Sun Y."/>
            <person name="Donzelli B.G."/>
            <person name="Gibson D.M."/>
            <person name="Nelson D.R."/>
            <person name="Luo J.G."/>
            <person name="Rep M."/>
            <person name="Liu H."/>
            <person name="Yang S."/>
            <person name="Wang J."/>
            <person name="Krasnoff S.B."/>
            <person name="Xu Y."/>
            <person name="Molnar I."/>
            <person name="Lin M."/>
        </authorList>
    </citation>
    <scope>NUCLEOTIDE SEQUENCE [LARGE SCALE GENOMIC DNA]</scope>
    <source>
        <strain evidence="8 9">ARSEF 6962</strain>
    </source>
</reference>
<keyword evidence="6" id="KW-1133">Transmembrane helix</keyword>
<organism evidence="8 9">
    <name type="scientific">Drechmeria coniospora</name>
    <name type="common">Nematophagous fungus</name>
    <name type="synonym">Meria coniospora</name>
    <dbReference type="NCBI Taxonomy" id="98403"/>
    <lineage>
        <taxon>Eukaryota</taxon>
        <taxon>Fungi</taxon>
        <taxon>Dikarya</taxon>
        <taxon>Ascomycota</taxon>
        <taxon>Pezizomycotina</taxon>
        <taxon>Sordariomycetes</taxon>
        <taxon>Hypocreomycetidae</taxon>
        <taxon>Hypocreales</taxon>
        <taxon>Ophiocordycipitaceae</taxon>
        <taxon>Drechmeria</taxon>
    </lineage>
</organism>
<evidence type="ECO:0000256" key="4">
    <source>
        <dbReference type="PROSITE-ProRule" id="PRU00134"/>
    </source>
</evidence>
<comment type="caution">
    <text evidence="8">The sequence shown here is derived from an EMBL/GenBank/DDBJ whole genome shotgun (WGS) entry which is preliminary data.</text>
</comment>
<evidence type="ECO:0000313" key="8">
    <source>
        <dbReference type="EMBL" id="KYK56186.1"/>
    </source>
</evidence>
<keyword evidence="3" id="KW-0862">Zinc</keyword>
<proteinExistence type="predicted"/>
<dbReference type="SUPFAM" id="SSF144232">
    <property type="entry name" value="HIT/MYND zinc finger-like"/>
    <property type="match status" value="1"/>
</dbReference>
<sequence>MRSIENIDIDKLDGLAARACELCRRQDGVKRCAACQAVYYCGRDCQAADREEHRMACKEIKRARRLYESEYERLRDMPSDFLTPESMFETQAGRFWGILETRPYMDARFGLVHSLLLHYGAIGGLVDVVQASLDHLLDMMRLCRSDDLDLRQIVPSLYVRLGRDQDAYDFVKWHAVTSTSPGYDYDDMSLPYLDVRDADVFESPHEAWLREGWMELSQVVAVTLIKVRLLLDLQAMRCADATLAGVFPAEIVDLIHRRLLNSALAGRTDVLFAGAAERARLLDKVRSQIGALYGAVDRYNKHFWPMLVNDVDSSEVQPLSDLYSPSTPVEAQLMITYSYTAWYETPGAICVLGWLDRLNYRPPLRRSDGDATTVRDETSPAAATAPGPSPDAIGSTVDPSGKPHARHGARFFSPSSVGSIADMTSSDDAAVMETTDAPPPSPPPKTAIERLHDWGSSSLPPSLLATLVTALHARPLQPLPLVLFTPPLLFASYLNLAGYPTGSAGLAAAWSGMYALLALRRRQSLRGKFSIRGLVRGAAVGLGTANAVAGGWVYFMGNFERDEEERLRRKRWTTKD</sequence>
<dbReference type="STRING" id="98403.A0A151GGJ3"/>
<dbReference type="GeneID" id="63720797"/>
<dbReference type="Pfam" id="PF01753">
    <property type="entry name" value="zf-MYND"/>
    <property type="match status" value="1"/>
</dbReference>
<accession>A0A151GGJ3</accession>
<keyword evidence="6" id="KW-0812">Transmembrane</keyword>
<keyword evidence="2 4" id="KW-0863">Zinc-finger</keyword>
<feature type="domain" description="MYND-type" evidence="7">
    <location>
        <begin position="20"/>
        <end position="57"/>
    </location>
</feature>
<evidence type="ECO:0000256" key="6">
    <source>
        <dbReference type="SAM" id="Phobius"/>
    </source>
</evidence>
<feature type="transmembrane region" description="Helical" evidence="6">
    <location>
        <begin position="496"/>
        <end position="517"/>
    </location>
</feature>
<evidence type="ECO:0000256" key="2">
    <source>
        <dbReference type="ARBA" id="ARBA00022771"/>
    </source>
</evidence>
<keyword evidence="9" id="KW-1185">Reference proteome</keyword>
<dbReference type="PROSITE" id="PS01360">
    <property type="entry name" value="ZF_MYND_1"/>
    <property type="match status" value="1"/>
</dbReference>
<evidence type="ECO:0000313" key="9">
    <source>
        <dbReference type="Proteomes" id="UP000076580"/>
    </source>
</evidence>
<dbReference type="GO" id="GO:0008270">
    <property type="term" value="F:zinc ion binding"/>
    <property type="evidence" value="ECO:0007669"/>
    <property type="project" value="UniProtKB-KW"/>
</dbReference>
<dbReference type="RefSeq" id="XP_040655538.1">
    <property type="nucleotide sequence ID" value="XM_040805434.1"/>
</dbReference>
<protein>
    <recommendedName>
        <fullName evidence="7">MYND-type domain-containing protein</fullName>
    </recommendedName>
</protein>
<dbReference type="AlphaFoldDB" id="A0A151GGJ3"/>
<keyword evidence="6" id="KW-0472">Membrane</keyword>
<dbReference type="InterPro" id="IPR002893">
    <property type="entry name" value="Znf_MYND"/>
</dbReference>
<feature type="compositionally biased region" description="Basic and acidic residues" evidence="5">
    <location>
        <begin position="365"/>
        <end position="378"/>
    </location>
</feature>
<dbReference type="PROSITE" id="PS50865">
    <property type="entry name" value="ZF_MYND_2"/>
    <property type="match status" value="1"/>
</dbReference>
<dbReference type="EMBL" id="LAYC01000003">
    <property type="protein sequence ID" value="KYK56186.1"/>
    <property type="molecule type" value="Genomic_DNA"/>
</dbReference>
<feature type="region of interest" description="Disordered" evidence="5">
    <location>
        <begin position="365"/>
        <end position="417"/>
    </location>
</feature>
<feature type="transmembrane region" description="Helical" evidence="6">
    <location>
        <begin position="538"/>
        <end position="557"/>
    </location>
</feature>
<dbReference type="InParanoid" id="A0A151GGJ3"/>
<name>A0A151GGJ3_DRECN</name>
<keyword evidence="1" id="KW-0479">Metal-binding</keyword>
<gene>
    <name evidence="8" type="ORF">DCS_08154</name>
</gene>